<keyword evidence="9" id="KW-0934">Plastid</keyword>
<geneLocation type="organellar chromatophore" evidence="9"/>
<evidence type="ECO:0000256" key="3">
    <source>
        <dbReference type="ARBA" id="ARBA00022692"/>
    </source>
</evidence>
<dbReference type="InterPro" id="IPR009388">
    <property type="entry name" value="PSII_PsbY"/>
</dbReference>
<comment type="function">
    <text evidence="8">Loosely associated component of the core of photosystem II (PSII). PSII is a light-driven water plastoquinone oxidoreductase, using light energy to abstract electrons from H(2)O, generating a proton gradient subsequently used for ATP formation.</text>
</comment>
<keyword evidence="7 8" id="KW-0604">Photosystem II</keyword>
<keyword evidence="6 8" id="KW-0472">Membrane</keyword>
<sequence length="40" mass="4352">MDLRLVLVATPILLALGWAGFNIGRAAVGQLQMMIKRSRA</sequence>
<comment type="subunit">
    <text evidence="8">PSII is composed of 1 copy each of membrane proteins PsbA, PsbB, PsbC, PsbD, PsbE, PsbF, PsbH, PsbI, PsbJ, PsbK, PsbL, PsbM, PsbT, PsbY, PsbZ, Psb30/Ycf12, at least 3 peripheral proteins of the oxygen-evolving complex and a large number of cofactors. It forms dimeric complexes.</text>
</comment>
<evidence type="ECO:0000256" key="6">
    <source>
        <dbReference type="ARBA" id="ARBA00023136"/>
    </source>
</evidence>
<reference evidence="9" key="1">
    <citation type="submission" date="2007-08" db="EMBL/GenBank/DDBJ databases">
        <authorList>
            <person name="Gloeckner G."/>
            <person name="Nowack E."/>
            <person name="Melkonian M."/>
        </authorList>
    </citation>
    <scope>NUCLEOTIDE SEQUENCE</scope>
</reference>
<feature type="topological domain" description="Lumenal" evidence="8">
    <location>
        <begin position="1"/>
        <end position="4"/>
    </location>
</feature>
<accession>B1X5L5</accession>
<evidence type="ECO:0000256" key="5">
    <source>
        <dbReference type="ARBA" id="ARBA00023078"/>
    </source>
</evidence>
<feature type="topological domain" description="Lumenal" evidence="8">
    <location>
        <begin position="24"/>
        <end position="40"/>
    </location>
</feature>
<dbReference type="Pfam" id="PF06298">
    <property type="entry name" value="PsbY"/>
    <property type="match status" value="1"/>
</dbReference>
<comment type="subcellular location">
    <subcellularLocation>
        <location evidence="8">Cellular thylakoid membrane</location>
        <topology evidence="8">Single-pass membrane protein</topology>
    </subcellularLocation>
    <subcellularLocation>
        <location evidence="1">Membrane</location>
    </subcellularLocation>
</comment>
<evidence type="ECO:0000256" key="1">
    <source>
        <dbReference type="ARBA" id="ARBA00004370"/>
    </source>
</evidence>
<gene>
    <name evidence="9" type="primary">ycf32</name>
    <name evidence="8" type="synonym">psbY</name>
    <name evidence="9" type="ordered locus">PCC_0823</name>
</gene>
<dbReference type="EMBL" id="CP000815">
    <property type="protein sequence ID" value="ACB43234.1"/>
    <property type="molecule type" value="Genomic_DNA"/>
</dbReference>
<evidence type="ECO:0000256" key="8">
    <source>
        <dbReference type="HAMAP-Rule" id="MF_00717"/>
    </source>
</evidence>
<name>B1X5L5_PAUCH</name>
<comment type="similarity">
    <text evidence="8">Belongs to the PsbY family.</text>
</comment>
<keyword evidence="5 8" id="KW-0793">Thylakoid</keyword>
<dbReference type="GO" id="GO:0009523">
    <property type="term" value="C:photosystem II"/>
    <property type="evidence" value="ECO:0007669"/>
    <property type="project" value="UniProtKB-KW"/>
</dbReference>
<protein>
    <recommendedName>
        <fullName evidence="8">Photosystem II reaction center protein Y</fullName>
    </recommendedName>
</protein>
<dbReference type="HAMAP" id="MF_00717">
    <property type="entry name" value="PSII_PsbY"/>
    <property type="match status" value="1"/>
</dbReference>
<keyword evidence="2 8" id="KW-0602">Photosynthesis</keyword>
<keyword evidence="4 8" id="KW-1133">Transmembrane helix</keyword>
<keyword evidence="3 8" id="KW-0812">Transmembrane</keyword>
<dbReference type="GO" id="GO:0015979">
    <property type="term" value="P:photosynthesis"/>
    <property type="evidence" value="ECO:0007669"/>
    <property type="project" value="UniProtKB-UniRule"/>
</dbReference>
<evidence type="ECO:0000256" key="4">
    <source>
        <dbReference type="ARBA" id="ARBA00022989"/>
    </source>
</evidence>
<proteinExistence type="inferred from homology"/>
<organism evidence="9">
    <name type="scientific">Paulinella chromatophora</name>
    <dbReference type="NCBI Taxonomy" id="39717"/>
    <lineage>
        <taxon>Eukaryota</taxon>
        <taxon>Sar</taxon>
        <taxon>Rhizaria</taxon>
        <taxon>Cercozoa</taxon>
        <taxon>Imbricatea</taxon>
        <taxon>Silicofilosea</taxon>
        <taxon>Euglyphida</taxon>
        <taxon>Paulinellidae</taxon>
        <taxon>Paulinella</taxon>
    </lineage>
</organism>
<dbReference type="RefSeq" id="YP_002049444.1">
    <property type="nucleotide sequence ID" value="NC_011087.1"/>
</dbReference>
<dbReference type="GO" id="GO:0030145">
    <property type="term" value="F:manganese ion binding"/>
    <property type="evidence" value="ECO:0007669"/>
    <property type="project" value="InterPro"/>
</dbReference>
<dbReference type="AlphaFoldDB" id="B1X5L5"/>
<evidence type="ECO:0000256" key="7">
    <source>
        <dbReference type="ARBA" id="ARBA00023276"/>
    </source>
</evidence>
<dbReference type="GO" id="GO:0042651">
    <property type="term" value="C:thylakoid membrane"/>
    <property type="evidence" value="ECO:0007669"/>
    <property type="project" value="UniProtKB-UniRule"/>
</dbReference>
<dbReference type="GeneID" id="6481819"/>
<evidence type="ECO:0000313" key="9">
    <source>
        <dbReference type="EMBL" id="ACB43234.1"/>
    </source>
</evidence>
<evidence type="ECO:0000256" key="2">
    <source>
        <dbReference type="ARBA" id="ARBA00022531"/>
    </source>
</evidence>
<reference evidence="9" key="2">
    <citation type="journal article" date="2008" name="Curr. Biol.">
        <title>Chromatophore genome sequence of Paulinella sheds light on acquisition of photosynthesis by eukaryotes.</title>
        <authorList>
            <person name="Nowack E.C.M."/>
            <person name="Melkonian M."/>
            <person name="Gloeckner G."/>
        </authorList>
    </citation>
    <scope>NUCLEOTIDE SEQUENCE [LARGE SCALE GENOMIC DNA]</scope>
</reference>
<dbReference type="NCBIfam" id="NF009711">
    <property type="entry name" value="PRK13240.1"/>
    <property type="match status" value="1"/>
</dbReference>